<dbReference type="RefSeq" id="WP_090874460.1">
    <property type="nucleotide sequence ID" value="NZ_FMXQ01000001.1"/>
</dbReference>
<dbReference type="GO" id="GO:0019843">
    <property type="term" value="F:rRNA binding"/>
    <property type="evidence" value="ECO:0007669"/>
    <property type="project" value="UniProtKB-UniRule"/>
</dbReference>
<dbReference type="PANTHER" id="PTHR21349">
    <property type="entry name" value="50S RIBOSOMAL PROTEIN L21"/>
    <property type="match status" value="1"/>
</dbReference>
<reference evidence="7 8" key="1">
    <citation type="submission" date="2016-10" db="EMBL/GenBank/DDBJ databases">
        <authorList>
            <person name="de Groot N.N."/>
        </authorList>
    </citation>
    <scope>NUCLEOTIDE SEQUENCE [LARGE SCALE GENOMIC DNA]</scope>
    <source>
        <strain evidence="7 8">ATCC 35022</strain>
    </source>
</reference>
<dbReference type="Proteomes" id="UP000199071">
    <property type="component" value="Unassembled WGS sequence"/>
</dbReference>
<dbReference type="InterPro" id="IPR001787">
    <property type="entry name" value="Ribosomal_bL21"/>
</dbReference>
<dbReference type="InterPro" id="IPR028909">
    <property type="entry name" value="bL21-like"/>
</dbReference>
<dbReference type="GO" id="GO:0006412">
    <property type="term" value="P:translation"/>
    <property type="evidence" value="ECO:0007669"/>
    <property type="project" value="UniProtKB-UniRule"/>
</dbReference>
<dbReference type="GO" id="GO:0005737">
    <property type="term" value="C:cytoplasm"/>
    <property type="evidence" value="ECO:0007669"/>
    <property type="project" value="UniProtKB-ARBA"/>
</dbReference>
<protein>
    <recommendedName>
        <fullName evidence="4">Large ribosomal subunit protein bL21</fullName>
    </recommendedName>
</protein>
<dbReference type="PANTHER" id="PTHR21349:SF0">
    <property type="entry name" value="LARGE RIBOSOMAL SUBUNIT PROTEIN BL21M"/>
    <property type="match status" value="1"/>
</dbReference>
<dbReference type="Pfam" id="PF00829">
    <property type="entry name" value="Ribosomal_L21p"/>
    <property type="match status" value="1"/>
</dbReference>
<feature type="compositionally biased region" description="Basic and acidic residues" evidence="6">
    <location>
        <begin position="106"/>
        <end position="121"/>
    </location>
</feature>
<evidence type="ECO:0000256" key="5">
    <source>
        <dbReference type="RuleBase" id="RU000562"/>
    </source>
</evidence>
<sequence length="209" mass="22337">MFAVIKSGGKQYRVEPADLVRIDKLDGDAGDTVSFDEVLMVGSDSDTTVGGPLVAGATVTGEIVDQTRDAKILVFKKRRRQNSRRSRGHRQMVTVVRIGEILTDGKAPEKKAKPAKAETKPEAAPAAEAAPAPKAEAAPAGKTDDLKRLSGVGPVLEKKLHALGVTTFAQVAAWTADDIARIDGELNFKGRIEREDWIGQANALIAEDK</sequence>
<comment type="similarity">
    <text evidence="1 4 5">Belongs to the bacterial ribosomal protein bL21 family.</text>
</comment>
<dbReference type="Gene3D" id="1.10.150.20">
    <property type="entry name" value="5' to 3' exonuclease, C-terminal subdomain"/>
    <property type="match status" value="1"/>
</dbReference>
<comment type="function">
    <text evidence="4 5">This protein binds to 23S rRNA in the presence of protein L20.</text>
</comment>
<gene>
    <name evidence="4" type="primary">rplU</name>
    <name evidence="7" type="ORF">SAMN02982931_00321</name>
</gene>
<keyword evidence="4 5" id="KW-0699">rRNA-binding</keyword>
<proteinExistence type="inferred from homology"/>
<dbReference type="GO" id="GO:0005840">
    <property type="term" value="C:ribosome"/>
    <property type="evidence" value="ECO:0007669"/>
    <property type="project" value="UniProtKB-KW"/>
</dbReference>
<dbReference type="HAMAP" id="MF_01363">
    <property type="entry name" value="Ribosomal_bL21"/>
    <property type="match status" value="1"/>
</dbReference>
<evidence type="ECO:0000256" key="6">
    <source>
        <dbReference type="SAM" id="MobiDB-lite"/>
    </source>
</evidence>
<accession>A0A1G6A919</accession>
<keyword evidence="3 4" id="KW-0687">Ribonucleoprotein</keyword>
<dbReference type="SUPFAM" id="SSF141091">
    <property type="entry name" value="L21p-like"/>
    <property type="match status" value="1"/>
</dbReference>
<keyword evidence="8" id="KW-1185">Reference proteome</keyword>
<evidence type="ECO:0000256" key="4">
    <source>
        <dbReference type="HAMAP-Rule" id="MF_01363"/>
    </source>
</evidence>
<keyword evidence="2 4" id="KW-0689">Ribosomal protein</keyword>
<keyword evidence="4 5" id="KW-0694">RNA-binding</keyword>
<evidence type="ECO:0000256" key="2">
    <source>
        <dbReference type="ARBA" id="ARBA00022980"/>
    </source>
</evidence>
<dbReference type="InterPro" id="IPR036164">
    <property type="entry name" value="bL21-like_sf"/>
</dbReference>
<name>A0A1G6A919_9HYPH</name>
<evidence type="ECO:0000256" key="1">
    <source>
        <dbReference type="ARBA" id="ARBA00008563"/>
    </source>
</evidence>
<evidence type="ECO:0000313" key="8">
    <source>
        <dbReference type="Proteomes" id="UP000199071"/>
    </source>
</evidence>
<evidence type="ECO:0000256" key="3">
    <source>
        <dbReference type="ARBA" id="ARBA00023274"/>
    </source>
</evidence>
<dbReference type="GO" id="GO:0003735">
    <property type="term" value="F:structural constituent of ribosome"/>
    <property type="evidence" value="ECO:0007669"/>
    <property type="project" value="InterPro"/>
</dbReference>
<dbReference type="GO" id="GO:1990904">
    <property type="term" value="C:ribonucleoprotein complex"/>
    <property type="evidence" value="ECO:0007669"/>
    <property type="project" value="UniProtKB-KW"/>
</dbReference>
<feature type="region of interest" description="Disordered" evidence="6">
    <location>
        <begin position="106"/>
        <end position="146"/>
    </location>
</feature>
<dbReference type="OrthoDB" id="9813334at2"/>
<dbReference type="NCBIfam" id="TIGR00061">
    <property type="entry name" value="L21"/>
    <property type="match status" value="1"/>
</dbReference>
<organism evidence="7 8">
    <name type="scientific">Bauldia litoralis</name>
    <dbReference type="NCBI Taxonomy" id="665467"/>
    <lineage>
        <taxon>Bacteria</taxon>
        <taxon>Pseudomonadati</taxon>
        <taxon>Pseudomonadota</taxon>
        <taxon>Alphaproteobacteria</taxon>
        <taxon>Hyphomicrobiales</taxon>
        <taxon>Kaistiaceae</taxon>
        <taxon>Bauldia</taxon>
    </lineage>
</organism>
<dbReference type="STRING" id="665467.SAMN02982931_00321"/>
<dbReference type="EMBL" id="FMXQ01000001">
    <property type="protein sequence ID" value="SDB04889.1"/>
    <property type="molecule type" value="Genomic_DNA"/>
</dbReference>
<feature type="compositionally biased region" description="Low complexity" evidence="6">
    <location>
        <begin position="122"/>
        <end position="140"/>
    </location>
</feature>
<evidence type="ECO:0000313" key="7">
    <source>
        <dbReference type="EMBL" id="SDB04889.1"/>
    </source>
</evidence>
<dbReference type="AlphaFoldDB" id="A0A1G6A919"/>
<comment type="subunit">
    <text evidence="4">Part of the 50S ribosomal subunit. Contacts protein L20.</text>
</comment>
<dbReference type="NCBIfam" id="NF008916">
    <property type="entry name" value="PRK12278.1-4"/>
    <property type="match status" value="1"/>
</dbReference>